<evidence type="ECO:0000256" key="2">
    <source>
        <dbReference type="ARBA" id="ARBA00023125"/>
    </source>
</evidence>
<dbReference type="GO" id="GO:0003700">
    <property type="term" value="F:DNA-binding transcription factor activity"/>
    <property type="evidence" value="ECO:0007669"/>
    <property type="project" value="InterPro"/>
</dbReference>
<dbReference type="AlphaFoldDB" id="E6TY25"/>
<keyword evidence="8" id="KW-1185">Reference proteome</keyword>
<dbReference type="KEGG" id="bco:Bcell_2988"/>
<evidence type="ECO:0000313" key="8">
    <source>
        <dbReference type="Proteomes" id="UP000001401"/>
    </source>
</evidence>
<dbReference type="Pfam" id="PF13545">
    <property type="entry name" value="HTH_Crp_2"/>
    <property type="match status" value="1"/>
</dbReference>
<proteinExistence type="predicted"/>
<keyword evidence="2" id="KW-0238">DNA-binding</keyword>
<sequence>MIATSGSTKYTHLFENLPQNIKQLLILNGTELIAEKGTMLFNEGDSSDHIYYIQSGKIRLSKTSVQGKVFYMQVKKEYDFVGELTLYNGYNYHLNAEVVQDSVLFRFDRKTIEDLFFQHSDLAMYYMKWLAKENQTLLAQFRDLIFCGKEGAVYSILIRMSNEYGKKISNGILINRKVTNQELANFVGATRESINRILKRLINHNIISVNTKYITILNKQYLEEHLRCNHCPFDECHI</sequence>
<dbReference type="InterPro" id="IPR050397">
    <property type="entry name" value="Env_Response_Regulators"/>
</dbReference>
<dbReference type="Proteomes" id="UP000001401">
    <property type="component" value="Chromosome"/>
</dbReference>
<dbReference type="CDD" id="cd00092">
    <property type="entry name" value="HTH_CRP"/>
    <property type="match status" value="1"/>
</dbReference>
<reference evidence="7" key="1">
    <citation type="submission" date="2010-12" db="EMBL/GenBank/DDBJ databases">
        <title>Complete sequence of Bacillus cellulosilyticus DSM 2522.</title>
        <authorList>
            <consortium name="US DOE Joint Genome Institute"/>
            <person name="Lucas S."/>
            <person name="Copeland A."/>
            <person name="Lapidus A."/>
            <person name="Cheng J.-F."/>
            <person name="Bruce D."/>
            <person name="Goodwin L."/>
            <person name="Pitluck S."/>
            <person name="Chertkov O."/>
            <person name="Detter J.C."/>
            <person name="Han C."/>
            <person name="Tapia R."/>
            <person name="Land M."/>
            <person name="Hauser L."/>
            <person name="Jeffries C."/>
            <person name="Kyrpides N."/>
            <person name="Ivanova N."/>
            <person name="Mikhailova N."/>
            <person name="Brumm P."/>
            <person name="Mead D."/>
            <person name="Woyke T."/>
        </authorList>
    </citation>
    <scope>NUCLEOTIDE SEQUENCE [LARGE SCALE GENOMIC DNA]</scope>
    <source>
        <strain evidence="7">DSM 2522</strain>
    </source>
</reference>
<dbReference type="Gene3D" id="1.10.10.10">
    <property type="entry name" value="Winged helix-like DNA-binding domain superfamily/Winged helix DNA-binding domain"/>
    <property type="match status" value="1"/>
</dbReference>
<keyword evidence="4" id="KW-0804">Transcription</keyword>
<dbReference type="PROSITE" id="PS00042">
    <property type="entry name" value="HTH_CRP_1"/>
    <property type="match status" value="1"/>
</dbReference>
<dbReference type="RefSeq" id="WP_013489569.1">
    <property type="nucleotide sequence ID" value="NC_014829.1"/>
</dbReference>
<dbReference type="STRING" id="649639.Bcell_2988"/>
<evidence type="ECO:0000313" key="7">
    <source>
        <dbReference type="EMBL" id="ADU31238.1"/>
    </source>
</evidence>
<dbReference type="SMART" id="SM00100">
    <property type="entry name" value="cNMP"/>
    <property type="match status" value="1"/>
</dbReference>
<feature type="domain" description="HTH crp-type" evidence="6">
    <location>
        <begin position="147"/>
        <end position="220"/>
    </location>
</feature>
<dbReference type="PANTHER" id="PTHR24567:SF74">
    <property type="entry name" value="HTH-TYPE TRANSCRIPTIONAL REGULATOR ARCR"/>
    <property type="match status" value="1"/>
</dbReference>
<dbReference type="PROSITE" id="PS50042">
    <property type="entry name" value="CNMP_BINDING_3"/>
    <property type="match status" value="1"/>
</dbReference>
<dbReference type="EMBL" id="CP002394">
    <property type="protein sequence ID" value="ADU31238.1"/>
    <property type="molecule type" value="Genomic_DNA"/>
</dbReference>
<evidence type="ECO:0000259" key="6">
    <source>
        <dbReference type="PROSITE" id="PS51063"/>
    </source>
</evidence>
<dbReference type="SMART" id="SM00419">
    <property type="entry name" value="HTH_CRP"/>
    <property type="match status" value="1"/>
</dbReference>
<dbReference type="InterPro" id="IPR014710">
    <property type="entry name" value="RmlC-like_jellyroll"/>
</dbReference>
<evidence type="ECO:0000256" key="3">
    <source>
        <dbReference type="ARBA" id="ARBA00023159"/>
    </source>
</evidence>
<dbReference type="CDD" id="cd00038">
    <property type="entry name" value="CAP_ED"/>
    <property type="match status" value="1"/>
</dbReference>
<dbReference type="PANTHER" id="PTHR24567">
    <property type="entry name" value="CRP FAMILY TRANSCRIPTIONAL REGULATORY PROTEIN"/>
    <property type="match status" value="1"/>
</dbReference>
<evidence type="ECO:0000259" key="5">
    <source>
        <dbReference type="PROSITE" id="PS50042"/>
    </source>
</evidence>
<keyword evidence="3" id="KW-0010">Activator</keyword>
<feature type="domain" description="Cyclic nucleotide-binding" evidence="5">
    <location>
        <begin position="13"/>
        <end position="133"/>
    </location>
</feature>
<dbReference type="GO" id="GO:0005829">
    <property type="term" value="C:cytosol"/>
    <property type="evidence" value="ECO:0007669"/>
    <property type="project" value="TreeGrafter"/>
</dbReference>
<dbReference type="HOGENOM" id="CLU_075053_3_2_9"/>
<dbReference type="InterPro" id="IPR012318">
    <property type="entry name" value="HTH_CRP"/>
</dbReference>
<protein>
    <submittedName>
        <fullName evidence="7">Transcriptional regulator, Crp/Fnr family</fullName>
    </submittedName>
</protein>
<dbReference type="OrthoDB" id="9812325at2"/>
<evidence type="ECO:0000256" key="1">
    <source>
        <dbReference type="ARBA" id="ARBA00023015"/>
    </source>
</evidence>
<dbReference type="InterPro" id="IPR018490">
    <property type="entry name" value="cNMP-bd_dom_sf"/>
</dbReference>
<evidence type="ECO:0000256" key="4">
    <source>
        <dbReference type="ARBA" id="ARBA00023163"/>
    </source>
</evidence>
<dbReference type="SUPFAM" id="SSF46785">
    <property type="entry name" value="Winged helix' DNA-binding domain"/>
    <property type="match status" value="1"/>
</dbReference>
<dbReference type="InterPro" id="IPR036388">
    <property type="entry name" value="WH-like_DNA-bd_sf"/>
</dbReference>
<dbReference type="InterPro" id="IPR018335">
    <property type="entry name" value="Tscrpt_reg_HTH_Crp-type_CS"/>
</dbReference>
<dbReference type="InterPro" id="IPR036390">
    <property type="entry name" value="WH_DNA-bd_sf"/>
</dbReference>
<gene>
    <name evidence="7" type="ordered locus">Bcell_2988</name>
</gene>
<dbReference type="PROSITE" id="PS51063">
    <property type="entry name" value="HTH_CRP_2"/>
    <property type="match status" value="1"/>
</dbReference>
<dbReference type="PRINTS" id="PR00034">
    <property type="entry name" value="HTHCRP"/>
</dbReference>
<dbReference type="InterPro" id="IPR000595">
    <property type="entry name" value="cNMP-bd_dom"/>
</dbReference>
<organism evidence="7 8">
    <name type="scientific">Evansella cellulosilytica (strain ATCC 21833 / DSM 2522 / FERM P-1141 / JCM 9156 / N-4)</name>
    <name type="common">Bacillus cellulosilyticus</name>
    <dbReference type="NCBI Taxonomy" id="649639"/>
    <lineage>
        <taxon>Bacteria</taxon>
        <taxon>Bacillati</taxon>
        <taxon>Bacillota</taxon>
        <taxon>Bacilli</taxon>
        <taxon>Bacillales</taxon>
        <taxon>Bacillaceae</taxon>
        <taxon>Evansella</taxon>
    </lineage>
</organism>
<dbReference type="Gene3D" id="2.60.120.10">
    <property type="entry name" value="Jelly Rolls"/>
    <property type="match status" value="1"/>
</dbReference>
<name>E6TY25_EVAC2</name>
<keyword evidence="1" id="KW-0805">Transcription regulation</keyword>
<dbReference type="SUPFAM" id="SSF51206">
    <property type="entry name" value="cAMP-binding domain-like"/>
    <property type="match status" value="1"/>
</dbReference>
<dbReference type="Pfam" id="PF00027">
    <property type="entry name" value="cNMP_binding"/>
    <property type="match status" value="1"/>
</dbReference>
<accession>E6TY25</accession>
<dbReference type="eggNOG" id="COG0664">
    <property type="taxonomic scope" value="Bacteria"/>
</dbReference>
<dbReference type="GO" id="GO:0003677">
    <property type="term" value="F:DNA binding"/>
    <property type="evidence" value="ECO:0007669"/>
    <property type="project" value="UniProtKB-KW"/>
</dbReference>